<proteinExistence type="predicted"/>
<accession>A0ABV7VVF6</accession>
<evidence type="ECO:0000256" key="1">
    <source>
        <dbReference type="SAM" id="Phobius"/>
    </source>
</evidence>
<evidence type="ECO:0000313" key="2">
    <source>
        <dbReference type="EMBL" id="MFC3680978.1"/>
    </source>
</evidence>
<keyword evidence="1" id="KW-0812">Transmembrane</keyword>
<protein>
    <submittedName>
        <fullName evidence="2">Uncharacterized protein</fullName>
    </submittedName>
</protein>
<name>A0ABV7VVF6_9GAMM</name>
<feature type="transmembrane region" description="Helical" evidence="1">
    <location>
        <begin position="221"/>
        <end position="244"/>
    </location>
</feature>
<dbReference type="Proteomes" id="UP001595722">
    <property type="component" value="Unassembled WGS sequence"/>
</dbReference>
<gene>
    <name evidence="2" type="ORF">ACFOMG_12800</name>
</gene>
<keyword evidence="1" id="KW-1133">Transmembrane helix</keyword>
<sequence length="298" mass="33512">MPKQYPERPQPQASDDPQTDLTSLIQQHFREAEQAIEPVYQRYFASPTAVFSRHWRHKRDIPADLLALPRSLLNSGRRLLRQDNSDNPLRQSGKQQELRRIINDELLDLPGLEQKIENQVNQAIESYQQQLTGQAELSQQQRLEFERYVDHQLNRLHLTHEGLREGLLAFTLMITGRALGDKAVLSSAASVGGTLATSAYLSQQGWLAALWAGWMGVPGWVTLAGASAGVVAALLISPLLAPGLEWGMNRFRARRLLQQTVADAEQQLLKKDGLLAASRLGVYLQILPDIAQFLQRMR</sequence>
<keyword evidence="1" id="KW-0472">Membrane</keyword>
<reference evidence="3" key="1">
    <citation type="journal article" date="2019" name="Int. J. Syst. Evol. Microbiol.">
        <title>The Global Catalogue of Microorganisms (GCM) 10K type strain sequencing project: providing services to taxonomists for standard genome sequencing and annotation.</title>
        <authorList>
            <consortium name="The Broad Institute Genomics Platform"/>
            <consortium name="The Broad Institute Genome Sequencing Center for Infectious Disease"/>
            <person name="Wu L."/>
            <person name="Ma J."/>
        </authorList>
    </citation>
    <scope>NUCLEOTIDE SEQUENCE [LARGE SCALE GENOMIC DNA]</scope>
    <source>
        <strain evidence="3">KCTC 42424</strain>
    </source>
</reference>
<comment type="caution">
    <text evidence="2">The sequence shown here is derived from an EMBL/GenBank/DDBJ whole genome shotgun (WGS) entry which is preliminary data.</text>
</comment>
<keyword evidence="3" id="KW-1185">Reference proteome</keyword>
<organism evidence="2 3">
    <name type="scientific">Bacterioplanoides pacificum</name>
    <dbReference type="NCBI Taxonomy" id="1171596"/>
    <lineage>
        <taxon>Bacteria</taxon>
        <taxon>Pseudomonadati</taxon>
        <taxon>Pseudomonadota</taxon>
        <taxon>Gammaproteobacteria</taxon>
        <taxon>Oceanospirillales</taxon>
        <taxon>Oceanospirillaceae</taxon>
        <taxon>Bacterioplanoides</taxon>
    </lineage>
</organism>
<dbReference type="RefSeq" id="WP_376867094.1">
    <property type="nucleotide sequence ID" value="NZ_JBHRYB010000013.1"/>
</dbReference>
<feature type="transmembrane region" description="Helical" evidence="1">
    <location>
        <begin position="183"/>
        <end position="201"/>
    </location>
</feature>
<dbReference type="EMBL" id="JBHRYB010000013">
    <property type="protein sequence ID" value="MFC3680978.1"/>
    <property type="molecule type" value="Genomic_DNA"/>
</dbReference>
<evidence type="ECO:0000313" key="3">
    <source>
        <dbReference type="Proteomes" id="UP001595722"/>
    </source>
</evidence>